<sequence>MVEALGCSTPEAKLLLAEGRAAVRKRRAHSKRNKSVNDDNITTFDPRDHLEFLNAPAPAAEAEEQRPAPIESRSCHARIPSDATDRSTSTVVPQSCDGESRPNTAPTNPLGNYSANLAQFIKAQLRNIPTYTPGNGPTLPLSPRSCPDLSFRARTPPQSPTLLVRRPTEAPKVIAIPPVRPPMKSQFSAWSSTDDETDEGDAPPLPDLGYYSKGHLSKGSNYTPSVLGYYETSHDQSFLFSSTPMEEDEPDTAKAFTFPDPSTVPESPSGLEDDNDYPSSDLSRPQLTSSSAPSFTSSASTSSYFDLKRPLSLTAELRNRIIAAVTPPTIQGKMLTAVSPWEGSALTNVHDVFVESHHRVHVDGMSFDMQRDFIMPNHIGTPC</sequence>
<evidence type="ECO:0000313" key="2">
    <source>
        <dbReference type="EMBL" id="KAJ4369001.1"/>
    </source>
</evidence>
<feature type="region of interest" description="Disordered" evidence="1">
    <location>
        <begin position="24"/>
        <end position="47"/>
    </location>
</feature>
<dbReference type="AlphaFoldDB" id="A0A9W9CLR1"/>
<feature type="compositionally biased region" description="Basic residues" evidence="1">
    <location>
        <begin position="24"/>
        <end position="34"/>
    </location>
</feature>
<accession>A0A9W9CLR1</accession>
<dbReference type="Proteomes" id="UP001140560">
    <property type="component" value="Unassembled WGS sequence"/>
</dbReference>
<name>A0A9W9CLR1_9PLEO</name>
<feature type="compositionally biased region" description="Polar residues" evidence="1">
    <location>
        <begin position="277"/>
        <end position="287"/>
    </location>
</feature>
<dbReference type="OrthoDB" id="3909054at2759"/>
<evidence type="ECO:0000256" key="1">
    <source>
        <dbReference type="SAM" id="MobiDB-lite"/>
    </source>
</evidence>
<gene>
    <name evidence="2" type="ORF">N0V83_006083</name>
</gene>
<proteinExistence type="predicted"/>
<feature type="region of interest" description="Disordered" evidence="1">
    <location>
        <begin position="241"/>
        <end position="301"/>
    </location>
</feature>
<feature type="region of interest" description="Disordered" evidence="1">
    <location>
        <begin position="183"/>
        <end position="209"/>
    </location>
</feature>
<evidence type="ECO:0000313" key="3">
    <source>
        <dbReference type="Proteomes" id="UP001140560"/>
    </source>
</evidence>
<feature type="compositionally biased region" description="Low complexity" evidence="1">
    <location>
        <begin position="288"/>
        <end position="301"/>
    </location>
</feature>
<feature type="region of interest" description="Disordered" evidence="1">
    <location>
        <begin position="59"/>
        <end position="110"/>
    </location>
</feature>
<reference evidence="2" key="1">
    <citation type="submission" date="2022-10" db="EMBL/GenBank/DDBJ databases">
        <title>Tapping the CABI collections for fungal endophytes: first genome assemblies for Collariella, Neodidymelliopsis, Ascochyta clinopodiicola, Didymella pomorum, Didymosphaeria variabile, Neocosmospora piperis and Neocucurbitaria cava.</title>
        <authorList>
            <person name="Hill R."/>
        </authorList>
    </citation>
    <scope>NUCLEOTIDE SEQUENCE</scope>
    <source>
        <strain evidence="2">IMI 356814</strain>
    </source>
</reference>
<feature type="compositionally biased region" description="Polar residues" evidence="1">
    <location>
        <begin position="101"/>
        <end position="110"/>
    </location>
</feature>
<comment type="caution">
    <text evidence="2">The sequence shown here is derived from an EMBL/GenBank/DDBJ whole genome shotgun (WGS) entry which is preliminary data.</text>
</comment>
<dbReference type="EMBL" id="JAPEUY010000010">
    <property type="protein sequence ID" value="KAJ4369001.1"/>
    <property type="molecule type" value="Genomic_DNA"/>
</dbReference>
<organism evidence="2 3">
    <name type="scientific">Neocucurbitaria cava</name>
    <dbReference type="NCBI Taxonomy" id="798079"/>
    <lineage>
        <taxon>Eukaryota</taxon>
        <taxon>Fungi</taxon>
        <taxon>Dikarya</taxon>
        <taxon>Ascomycota</taxon>
        <taxon>Pezizomycotina</taxon>
        <taxon>Dothideomycetes</taxon>
        <taxon>Pleosporomycetidae</taxon>
        <taxon>Pleosporales</taxon>
        <taxon>Pleosporineae</taxon>
        <taxon>Cucurbitariaceae</taxon>
        <taxon>Neocucurbitaria</taxon>
    </lineage>
</organism>
<keyword evidence="3" id="KW-1185">Reference proteome</keyword>
<protein>
    <submittedName>
        <fullName evidence="2">Uncharacterized protein</fullName>
    </submittedName>
</protein>